<name>A0ABS0L7E5_9BACT</name>
<accession>A0ABS0L7E5</accession>
<evidence type="ECO:0000313" key="2">
    <source>
        <dbReference type="Proteomes" id="UP000601099"/>
    </source>
</evidence>
<dbReference type="EMBL" id="JADWYK010000019">
    <property type="protein sequence ID" value="MBG8556058.1"/>
    <property type="molecule type" value="Genomic_DNA"/>
</dbReference>
<dbReference type="RefSeq" id="WP_196957079.1">
    <property type="nucleotide sequence ID" value="NZ_JADWYK010000019.1"/>
</dbReference>
<comment type="caution">
    <text evidence="1">The sequence shown here is derived from an EMBL/GenBank/DDBJ whole genome shotgun (WGS) entry which is preliminary data.</text>
</comment>
<keyword evidence="2" id="KW-1185">Reference proteome</keyword>
<proteinExistence type="predicted"/>
<dbReference type="Proteomes" id="UP000601099">
    <property type="component" value="Unassembled WGS sequence"/>
</dbReference>
<protein>
    <submittedName>
        <fullName evidence="1">Uncharacterized protein</fullName>
    </submittedName>
</protein>
<gene>
    <name evidence="1" type="ORF">I5L79_21115</name>
</gene>
<organism evidence="1 2">
    <name type="scientific">Hymenobacter guriensis</name>
    <dbReference type="NCBI Taxonomy" id="2793065"/>
    <lineage>
        <taxon>Bacteria</taxon>
        <taxon>Pseudomonadati</taxon>
        <taxon>Bacteroidota</taxon>
        <taxon>Cytophagia</taxon>
        <taxon>Cytophagales</taxon>
        <taxon>Hymenobacteraceae</taxon>
        <taxon>Hymenobacter</taxon>
    </lineage>
</organism>
<reference evidence="1 2" key="1">
    <citation type="submission" date="2020-11" db="EMBL/GenBank/DDBJ databases">
        <title>Hymenobacter sp.</title>
        <authorList>
            <person name="Kim M.K."/>
        </authorList>
    </citation>
    <scope>NUCLEOTIDE SEQUENCE [LARGE SCALE GENOMIC DNA]</scope>
    <source>
        <strain evidence="1 2">BT594</strain>
    </source>
</reference>
<sequence length="134" mass="15217">MFGLFKGTKEFYHLGNTFDLVYQVLLDLIPKVQHAYDKSEHNEAVLSLAYACKAGINNRLEKYEWPLHSGIYVPSISKSNVTIFVAISKTVAVVEALADSMDLHDEVTQIMDGGELYRMFDRMVPRVFKDKIGL</sequence>
<evidence type="ECO:0000313" key="1">
    <source>
        <dbReference type="EMBL" id="MBG8556058.1"/>
    </source>
</evidence>